<dbReference type="HOGENOM" id="CLU_063028_0_0_9"/>
<name>V9WAQ5_9BACL</name>
<feature type="compositionally biased region" description="Polar residues" evidence="1">
    <location>
        <begin position="54"/>
        <end position="64"/>
    </location>
</feature>
<reference evidence="2 3" key="1">
    <citation type="journal article" date="2014" name="PLoS ONE">
        <title>How to Kill the Honey Bee Larva: Genomic Potential and Virulence Mechanisms of Paenibacillus larvae.</title>
        <authorList>
            <person name="Djukic M."/>
            <person name="Brzuszkiewicz E."/>
            <person name="Funfhaus A."/>
            <person name="Voss J."/>
            <person name="Gollnow K."/>
            <person name="Poppinga L."/>
            <person name="Liesegang H."/>
            <person name="Garcia-Gonzalez E."/>
            <person name="Genersch E."/>
            <person name="Daniel R."/>
        </authorList>
    </citation>
    <scope>NUCLEOTIDE SEQUENCE [LARGE SCALE GENOMIC DNA]</scope>
    <source>
        <strain evidence="2 3">DSM 25430</strain>
    </source>
</reference>
<evidence type="ECO:0000313" key="3">
    <source>
        <dbReference type="Proteomes" id="UP000029431"/>
    </source>
</evidence>
<protein>
    <submittedName>
        <fullName evidence="2">Uncharacterized protein</fullName>
    </submittedName>
</protein>
<dbReference type="KEGG" id="plv:ERIC2_c32150"/>
<evidence type="ECO:0000313" key="2">
    <source>
        <dbReference type="EMBL" id="AHD06964.1"/>
    </source>
</evidence>
<gene>
    <name evidence="2" type="ORF">ERIC2_c32150</name>
</gene>
<keyword evidence="3" id="KW-1185">Reference proteome</keyword>
<organism evidence="2 3">
    <name type="scientific">Paenibacillus larvae subsp. larvae DSM 25430</name>
    <dbReference type="NCBI Taxonomy" id="697284"/>
    <lineage>
        <taxon>Bacteria</taxon>
        <taxon>Bacillati</taxon>
        <taxon>Bacillota</taxon>
        <taxon>Bacilli</taxon>
        <taxon>Bacillales</taxon>
        <taxon>Paenibacillaceae</taxon>
        <taxon>Paenibacillus</taxon>
    </lineage>
</organism>
<dbReference type="EMBL" id="CP003355">
    <property type="protein sequence ID" value="AHD06964.1"/>
    <property type="molecule type" value="Genomic_DNA"/>
</dbReference>
<dbReference type="Proteomes" id="UP000029431">
    <property type="component" value="Chromosome"/>
</dbReference>
<accession>V9WAQ5</accession>
<dbReference type="AlphaFoldDB" id="V9WAQ5"/>
<sequence>MIILKRTQTWYWMALIVGIGLSLAFPIQSIADSQGKPFTPIEAISLSKAMAASNEDNPQASSRTAAEPADKKVVQTGNTQSVLDTSIEGWRNQLAKEKGFEKWAGAKWTSYPVGPGNHGFIVLLHNRGQQVGYMIVYANPDGTYRLGEYGAGKHPLFSFTTLHRSLQEQGLIPSSFTLETFLQDQSINKEALYPDALHASWKVTVKGLDYFFDAKTGDLLPVHDTELWVKEAKPSPRTITTKSALLEHRLYTNFSPLDELAWVEKKPLPVTTFETLAEALQTYPRVAYVGHLYDKKADFPFAVAGYMKWEGAEPYIAVSFDEPRYIPFSTAMQSGDFYPN</sequence>
<proteinExistence type="predicted"/>
<dbReference type="eggNOG" id="ENOG5032XV6">
    <property type="taxonomic scope" value="Bacteria"/>
</dbReference>
<dbReference type="PATRIC" id="fig|697284.3.peg.3047"/>
<feature type="region of interest" description="Disordered" evidence="1">
    <location>
        <begin position="52"/>
        <end position="78"/>
    </location>
</feature>
<evidence type="ECO:0000256" key="1">
    <source>
        <dbReference type="SAM" id="MobiDB-lite"/>
    </source>
</evidence>